<gene>
    <name evidence="3" type="ORF">SAMN04488082_102274</name>
</gene>
<feature type="transmembrane region" description="Helical" evidence="2">
    <location>
        <begin position="167"/>
        <end position="188"/>
    </location>
</feature>
<feature type="region of interest" description="Disordered" evidence="1">
    <location>
        <begin position="235"/>
        <end position="258"/>
    </location>
</feature>
<dbReference type="STRING" id="52560.SAMN04488082_102274"/>
<dbReference type="EMBL" id="FORX01000002">
    <property type="protein sequence ID" value="SFJ31069.1"/>
    <property type="molecule type" value="Genomic_DNA"/>
</dbReference>
<evidence type="ECO:0000313" key="3">
    <source>
        <dbReference type="EMBL" id="SFJ31069.1"/>
    </source>
</evidence>
<proteinExistence type="predicted"/>
<keyword evidence="4" id="KW-1185">Reference proteome</keyword>
<feature type="transmembrane region" description="Helical" evidence="2">
    <location>
        <begin position="72"/>
        <end position="99"/>
    </location>
</feature>
<keyword evidence="2" id="KW-0472">Membrane</keyword>
<dbReference type="AlphaFoldDB" id="A0A1I3QBX4"/>
<feature type="compositionally biased region" description="Polar residues" evidence="1">
    <location>
        <begin position="235"/>
        <end position="250"/>
    </location>
</feature>
<feature type="transmembrane region" description="Helical" evidence="2">
    <location>
        <begin position="120"/>
        <end position="147"/>
    </location>
</feature>
<accession>A0A1I3QBX4</accession>
<dbReference type="RefSeq" id="WP_092372734.1">
    <property type="nucleotide sequence ID" value="NZ_FORX01000002.1"/>
</dbReference>
<keyword evidence="2" id="KW-1133">Transmembrane helix</keyword>
<name>A0A1I3QBX4_9BACT</name>
<evidence type="ECO:0000256" key="1">
    <source>
        <dbReference type="SAM" id="MobiDB-lite"/>
    </source>
</evidence>
<reference evidence="4" key="1">
    <citation type="submission" date="2016-10" db="EMBL/GenBank/DDBJ databases">
        <authorList>
            <person name="Varghese N."/>
            <person name="Submissions S."/>
        </authorList>
    </citation>
    <scope>NUCLEOTIDE SEQUENCE [LARGE SCALE GENOMIC DNA]</scope>
    <source>
        <strain evidence="4">DSM 5918</strain>
    </source>
</reference>
<dbReference type="OrthoDB" id="5415347at2"/>
<evidence type="ECO:0000313" key="4">
    <source>
        <dbReference type="Proteomes" id="UP000198635"/>
    </source>
</evidence>
<sequence>MQENLKNRSGGKRKGVASLFDDYEIKDLFRRYIQLLIVVEVLIFLVCWVYQLGIDEVAVTGKPVDVPFPWKAYFLVSFSAPVAVTFLVGIVVVAFNSFLYGQKKGPVFKETSTEGAASKLVKAANFCFQLPFLLTLLLLGVFMGIVYNLGAIMDYLGRFGEAAAKVMLIGLGCVLVAGTIFGIVRMVLNYKLRKKNMEYDYKREVMDRLGIAILDERTMIDSQGQVVGPRNIEISATEQDVLPPSTTESTVPEKPDCR</sequence>
<dbReference type="Proteomes" id="UP000198635">
    <property type="component" value="Unassembled WGS sequence"/>
</dbReference>
<keyword evidence="2" id="KW-0812">Transmembrane</keyword>
<organism evidence="3 4">
    <name type="scientific">Desulfomicrobium apsheronum</name>
    <dbReference type="NCBI Taxonomy" id="52560"/>
    <lineage>
        <taxon>Bacteria</taxon>
        <taxon>Pseudomonadati</taxon>
        <taxon>Thermodesulfobacteriota</taxon>
        <taxon>Desulfovibrionia</taxon>
        <taxon>Desulfovibrionales</taxon>
        <taxon>Desulfomicrobiaceae</taxon>
        <taxon>Desulfomicrobium</taxon>
    </lineage>
</organism>
<protein>
    <submittedName>
        <fullName evidence="3">Uncharacterized protein</fullName>
    </submittedName>
</protein>
<evidence type="ECO:0000256" key="2">
    <source>
        <dbReference type="SAM" id="Phobius"/>
    </source>
</evidence>
<feature type="transmembrane region" description="Helical" evidence="2">
    <location>
        <begin position="32"/>
        <end position="52"/>
    </location>
</feature>